<dbReference type="EMBL" id="FOKG01000016">
    <property type="protein sequence ID" value="SFB52583.1"/>
    <property type="molecule type" value="Genomic_DNA"/>
</dbReference>
<dbReference type="Proteomes" id="UP000243799">
    <property type="component" value="Unassembled WGS sequence"/>
</dbReference>
<keyword evidence="2" id="KW-0808">Transferase</keyword>
<dbReference type="Pfam" id="PF13302">
    <property type="entry name" value="Acetyltransf_3"/>
    <property type="match status" value="1"/>
</dbReference>
<dbReference type="PROSITE" id="PS51186">
    <property type="entry name" value="GNAT"/>
    <property type="match status" value="1"/>
</dbReference>
<dbReference type="PANTHER" id="PTHR43441:SF10">
    <property type="entry name" value="ACETYLTRANSFERASE"/>
    <property type="match status" value="1"/>
</dbReference>
<dbReference type="InterPro" id="IPR016181">
    <property type="entry name" value="Acyl_CoA_acyltransferase"/>
</dbReference>
<protein>
    <submittedName>
        <fullName evidence="2">Protein N-acetyltransferase, RimJ/RimL family</fullName>
    </submittedName>
</protein>
<dbReference type="PANTHER" id="PTHR43441">
    <property type="entry name" value="RIBOSOMAL-PROTEIN-SERINE ACETYLTRANSFERASE"/>
    <property type="match status" value="1"/>
</dbReference>
<evidence type="ECO:0000259" key="1">
    <source>
        <dbReference type="PROSITE" id="PS51186"/>
    </source>
</evidence>
<dbReference type="STRING" id="490629.SAMN05216266_11658"/>
<dbReference type="AlphaFoldDB" id="A0A1I1BW77"/>
<accession>A0A1I1BW77</accession>
<organism evidence="2 3">
    <name type="scientific">Amycolatopsis marina</name>
    <dbReference type="NCBI Taxonomy" id="490629"/>
    <lineage>
        <taxon>Bacteria</taxon>
        <taxon>Bacillati</taxon>
        <taxon>Actinomycetota</taxon>
        <taxon>Actinomycetes</taxon>
        <taxon>Pseudonocardiales</taxon>
        <taxon>Pseudonocardiaceae</taxon>
        <taxon>Amycolatopsis</taxon>
    </lineage>
</organism>
<dbReference type="InterPro" id="IPR000182">
    <property type="entry name" value="GNAT_dom"/>
</dbReference>
<dbReference type="GO" id="GO:0008999">
    <property type="term" value="F:protein-N-terminal-alanine acetyltransferase activity"/>
    <property type="evidence" value="ECO:0007669"/>
    <property type="project" value="TreeGrafter"/>
</dbReference>
<keyword evidence="3" id="KW-1185">Reference proteome</keyword>
<dbReference type="GO" id="GO:1990189">
    <property type="term" value="F:protein N-terminal-serine acetyltransferase activity"/>
    <property type="evidence" value="ECO:0007669"/>
    <property type="project" value="TreeGrafter"/>
</dbReference>
<reference evidence="3" key="1">
    <citation type="submission" date="2016-10" db="EMBL/GenBank/DDBJ databases">
        <authorList>
            <person name="Varghese N."/>
            <person name="Submissions S."/>
        </authorList>
    </citation>
    <scope>NUCLEOTIDE SEQUENCE [LARGE SCALE GENOMIC DNA]</scope>
    <source>
        <strain evidence="3">CGMCC 4.3568</strain>
    </source>
</reference>
<evidence type="ECO:0000313" key="2">
    <source>
        <dbReference type="EMBL" id="SFB52583.1"/>
    </source>
</evidence>
<feature type="domain" description="N-acetyltransferase" evidence="1">
    <location>
        <begin position="23"/>
        <end position="181"/>
    </location>
</feature>
<dbReference type="Gene3D" id="3.40.630.30">
    <property type="match status" value="1"/>
</dbReference>
<sequence>MDPAAVLTEAGSVNERLTAGGDLWLRPWAPDDLDAVLCAFTDPEMWRQSEEPVDTVPAAAAWIAARQRHWATGTGYSWAVLDARSVVLGCVEVGAVNRRHGCGWVSYWTTKAARGRGVATAACRTASDWALYDLGLHRLELGHRLNNPASCQVATRAGYRPEGVQRDKLRYDGRWYDVEIHARLVTDRGFAAAS</sequence>
<proteinExistence type="predicted"/>
<dbReference type="GO" id="GO:0005737">
    <property type="term" value="C:cytoplasm"/>
    <property type="evidence" value="ECO:0007669"/>
    <property type="project" value="TreeGrafter"/>
</dbReference>
<dbReference type="InterPro" id="IPR051908">
    <property type="entry name" value="Ribosomal_N-acetyltransferase"/>
</dbReference>
<dbReference type="SUPFAM" id="SSF55729">
    <property type="entry name" value="Acyl-CoA N-acyltransferases (Nat)"/>
    <property type="match status" value="1"/>
</dbReference>
<evidence type="ECO:0000313" key="3">
    <source>
        <dbReference type="Proteomes" id="UP000243799"/>
    </source>
</evidence>
<gene>
    <name evidence="2" type="ORF">SAMN05216266_11658</name>
</gene>
<name>A0A1I1BW77_9PSEU</name>